<dbReference type="EMBL" id="MU865297">
    <property type="protein sequence ID" value="KAK4230731.1"/>
    <property type="molecule type" value="Genomic_DNA"/>
</dbReference>
<accession>A0AAN7H0D6</accession>
<sequence>MGRKMYCWKEECKMFISGWNQRTCSGTCPKCGERTCRLCGGRAHMFGLLGVVGRGAGRKMRVDSRRMRRGDGRGMGLCPGVDR</sequence>
<dbReference type="Proteomes" id="UP001301958">
    <property type="component" value="Unassembled WGS sequence"/>
</dbReference>
<evidence type="ECO:0000313" key="1">
    <source>
        <dbReference type="EMBL" id="KAK4230731.1"/>
    </source>
</evidence>
<dbReference type="AlphaFoldDB" id="A0AAN7H0D6"/>
<organism evidence="1 2">
    <name type="scientific">Podospora fimiseda</name>
    <dbReference type="NCBI Taxonomy" id="252190"/>
    <lineage>
        <taxon>Eukaryota</taxon>
        <taxon>Fungi</taxon>
        <taxon>Dikarya</taxon>
        <taxon>Ascomycota</taxon>
        <taxon>Pezizomycotina</taxon>
        <taxon>Sordariomycetes</taxon>
        <taxon>Sordariomycetidae</taxon>
        <taxon>Sordariales</taxon>
        <taxon>Podosporaceae</taxon>
        <taxon>Podospora</taxon>
    </lineage>
</organism>
<keyword evidence="2" id="KW-1185">Reference proteome</keyword>
<reference evidence="1" key="2">
    <citation type="submission" date="2023-05" db="EMBL/GenBank/DDBJ databases">
        <authorList>
            <consortium name="Lawrence Berkeley National Laboratory"/>
            <person name="Steindorff A."/>
            <person name="Hensen N."/>
            <person name="Bonometti L."/>
            <person name="Westerberg I."/>
            <person name="Brannstrom I.O."/>
            <person name="Guillou S."/>
            <person name="Cros-Aarteil S."/>
            <person name="Calhoun S."/>
            <person name="Haridas S."/>
            <person name="Kuo A."/>
            <person name="Mondo S."/>
            <person name="Pangilinan J."/>
            <person name="Riley R."/>
            <person name="Labutti K."/>
            <person name="Andreopoulos B."/>
            <person name="Lipzen A."/>
            <person name="Chen C."/>
            <person name="Yanf M."/>
            <person name="Daum C."/>
            <person name="Ng V."/>
            <person name="Clum A."/>
            <person name="Ohm R."/>
            <person name="Martin F."/>
            <person name="Silar P."/>
            <person name="Natvig D."/>
            <person name="Lalanne C."/>
            <person name="Gautier V."/>
            <person name="Ament-Velasquez S.L."/>
            <person name="Kruys A."/>
            <person name="Hutchinson M.I."/>
            <person name="Powell A.J."/>
            <person name="Barry K."/>
            <person name="Miller A.N."/>
            <person name="Grigoriev I.V."/>
            <person name="Debuchy R."/>
            <person name="Gladieux P."/>
            <person name="Thoren M.H."/>
            <person name="Johannesson H."/>
        </authorList>
    </citation>
    <scope>NUCLEOTIDE SEQUENCE</scope>
    <source>
        <strain evidence="1">CBS 990.96</strain>
    </source>
</reference>
<evidence type="ECO:0000313" key="2">
    <source>
        <dbReference type="Proteomes" id="UP001301958"/>
    </source>
</evidence>
<gene>
    <name evidence="1" type="ORF">QBC38DRAFT_468676</name>
</gene>
<protein>
    <submittedName>
        <fullName evidence="1">Uncharacterized protein</fullName>
    </submittedName>
</protein>
<reference evidence="1" key="1">
    <citation type="journal article" date="2023" name="Mol. Phylogenet. Evol.">
        <title>Genome-scale phylogeny and comparative genomics of the fungal order Sordariales.</title>
        <authorList>
            <person name="Hensen N."/>
            <person name="Bonometti L."/>
            <person name="Westerberg I."/>
            <person name="Brannstrom I.O."/>
            <person name="Guillou S."/>
            <person name="Cros-Aarteil S."/>
            <person name="Calhoun S."/>
            <person name="Haridas S."/>
            <person name="Kuo A."/>
            <person name="Mondo S."/>
            <person name="Pangilinan J."/>
            <person name="Riley R."/>
            <person name="LaButti K."/>
            <person name="Andreopoulos B."/>
            <person name="Lipzen A."/>
            <person name="Chen C."/>
            <person name="Yan M."/>
            <person name="Daum C."/>
            <person name="Ng V."/>
            <person name="Clum A."/>
            <person name="Steindorff A."/>
            <person name="Ohm R.A."/>
            <person name="Martin F."/>
            <person name="Silar P."/>
            <person name="Natvig D.O."/>
            <person name="Lalanne C."/>
            <person name="Gautier V."/>
            <person name="Ament-Velasquez S.L."/>
            <person name="Kruys A."/>
            <person name="Hutchinson M.I."/>
            <person name="Powell A.J."/>
            <person name="Barry K."/>
            <person name="Miller A.N."/>
            <person name="Grigoriev I.V."/>
            <person name="Debuchy R."/>
            <person name="Gladieux P."/>
            <person name="Hiltunen Thoren M."/>
            <person name="Johannesson H."/>
        </authorList>
    </citation>
    <scope>NUCLEOTIDE SEQUENCE</scope>
    <source>
        <strain evidence="1">CBS 990.96</strain>
    </source>
</reference>
<proteinExistence type="predicted"/>
<comment type="caution">
    <text evidence="1">The sequence shown here is derived from an EMBL/GenBank/DDBJ whole genome shotgun (WGS) entry which is preliminary data.</text>
</comment>
<name>A0AAN7H0D6_9PEZI</name>